<dbReference type="InterPro" id="IPR001611">
    <property type="entry name" value="Leu-rich_rpt"/>
</dbReference>
<evidence type="ECO:0008006" key="4">
    <source>
        <dbReference type="Google" id="ProtNLM"/>
    </source>
</evidence>
<proteinExistence type="predicted"/>
<evidence type="ECO:0000256" key="1">
    <source>
        <dbReference type="SAM" id="SignalP"/>
    </source>
</evidence>
<dbReference type="EMBL" id="UYRV01109459">
    <property type="protein sequence ID" value="VDN25199.1"/>
    <property type="molecule type" value="Genomic_DNA"/>
</dbReference>
<dbReference type="Proteomes" id="UP000271889">
    <property type="component" value="Unassembled WGS sequence"/>
</dbReference>
<dbReference type="SUPFAM" id="SSF52058">
    <property type="entry name" value="L domain-like"/>
    <property type="match status" value="1"/>
</dbReference>
<dbReference type="InterPro" id="IPR032675">
    <property type="entry name" value="LRR_dom_sf"/>
</dbReference>
<feature type="chain" id="PRO_5018233640" description="LRRNT domain-containing protein" evidence="1">
    <location>
        <begin position="16"/>
        <end position="119"/>
    </location>
</feature>
<organism evidence="2 3">
    <name type="scientific">Cylicostephanus goldi</name>
    <name type="common">Nematode worm</name>
    <dbReference type="NCBI Taxonomy" id="71465"/>
    <lineage>
        <taxon>Eukaryota</taxon>
        <taxon>Metazoa</taxon>
        <taxon>Ecdysozoa</taxon>
        <taxon>Nematoda</taxon>
        <taxon>Chromadorea</taxon>
        <taxon>Rhabditida</taxon>
        <taxon>Rhabditina</taxon>
        <taxon>Rhabditomorpha</taxon>
        <taxon>Strongyloidea</taxon>
        <taxon>Strongylidae</taxon>
        <taxon>Cylicostephanus</taxon>
    </lineage>
</organism>
<protein>
    <recommendedName>
        <fullName evidence="4">LRRNT domain-containing protein</fullName>
    </recommendedName>
</protein>
<accession>A0A3P7Q375</accession>
<reference evidence="2 3" key="1">
    <citation type="submission" date="2018-11" db="EMBL/GenBank/DDBJ databases">
        <authorList>
            <consortium name="Pathogen Informatics"/>
        </authorList>
    </citation>
    <scope>NUCLEOTIDE SEQUENCE [LARGE SCALE GENOMIC DNA]</scope>
</reference>
<feature type="signal peptide" evidence="1">
    <location>
        <begin position="1"/>
        <end position="15"/>
    </location>
</feature>
<dbReference type="AlphaFoldDB" id="A0A3P7Q375"/>
<dbReference type="Gene3D" id="3.80.10.10">
    <property type="entry name" value="Ribonuclease Inhibitor"/>
    <property type="match status" value="1"/>
</dbReference>
<dbReference type="Pfam" id="PF13855">
    <property type="entry name" value="LRR_8"/>
    <property type="match status" value="1"/>
</dbReference>
<feature type="non-terminal residue" evidence="2">
    <location>
        <position position="119"/>
    </location>
</feature>
<dbReference type="OrthoDB" id="1055097at2759"/>
<evidence type="ECO:0000313" key="2">
    <source>
        <dbReference type="EMBL" id="VDN25199.1"/>
    </source>
</evidence>
<gene>
    <name evidence="2" type="ORF">CGOC_LOCUS10026</name>
</gene>
<sequence length="119" mass="13659">MRWPALFLLPTLALAYCPEIFKNQTACSCFDYLDGSVIRCSGQEGPIMVEQMKKSHFEIRELTLENANIVEIGPRAFKNLRIKKLVLDKNRIKVLHKDAFRGLENVLQELSIAQNKLPE</sequence>
<keyword evidence="3" id="KW-1185">Reference proteome</keyword>
<keyword evidence="1" id="KW-0732">Signal</keyword>
<name>A0A3P7Q375_CYLGO</name>
<evidence type="ECO:0000313" key="3">
    <source>
        <dbReference type="Proteomes" id="UP000271889"/>
    </source>
</evidence>